<organism evidence="1 2">
    <name type="scientific">Sphaerodactylus townsendi</name>
    <dbReference type="NCBI Taxonomy" id="933632"/>
    <lineage>
        <taxon>Eukaryota</taxon>
        <taxon>Metazoa</taxon>
        <taxon>Chordata</taxon>
        <taxon>Craniata</taxon>
        <taxon>Vertebrata</taxon>
        <taxon>Euteleostomi</taxon>
        <taxon>Lepidosauria</taxon>
        <taxon>Squamata</taxon>
        <taxon>Bifurcata</taxon>
        <taxon>Gekkota</taxon>
        <taxon>Sphaerodactylidae</taxon>
        <taxon>Sphaerodactylus</taxon>
    </lineage>
</organism>
<reference evidence="1" key="1">
    <citation type="submission" date="2021-08" db="EMBL/GenBank/DDBJ databases">
        <title>The first chromosome-level gecko genome reveals the dynamic sex chromosomes of Neotropical dwarf geckos (Sphaerodactylidae: Sphaerodactylus).</title>
        <authorList>
            <person name="Pinto B.J."/>
            <person name="Keating S.E."/>
            <person name="Gamble T."/>
        </authorList>
    </citation>
    <scope>NUCLEOTIDE SEQUENCE</scope>
    <source>
        <strain evidence="1">TG3544</strain>
    </source>
</reference>
<comment type="caution">
    <text evidence="1">The sequence shown here is derived from an EMBL/GenBank/DDBJ whole genome shotgun (WGS) entry which is preliminary data.</text>
</comment>
<evidence type="ECO:0000313" key="1">
    <source>
        <dbReference type="EMBL" id="KAH7989626.1"/>
    </source>
</evidence>
<proteinExistence type="predicted"/>
<accession>A0ACB8EB89</accession>
<dbReference type="Proteomes" id="UP000827872">
    <property type="component" value="Linkage Group LG14"/>
</dbReference>
<name>A0ACB8EB89_9SAUR</name>
<evidence type="ECO:0000313" key="2">
    <source>
        <dbReference type="Proteomes" id="UP000827872"/>
    </source>
</evidence>
<sequence>MKSLPCVHCTFKLVLNLMDVEPKPCGSFTVLNDFHKKDGILMFFAISRIVGERWRNLNWFKIGSVHMTVRLSQLCYIISPFIHRLEKLPCWPRNYFPFSTSKLVG</sequence>
<dbReference type="EMBL" id="CM037627">
    <property type="protein sequence ID" value="KAH7989626.1"/>
    <property type="molecule type" value="Genomic_DNA"/>
</dbReference>
<gene>
    <name evidence="1" type="ORF">K3G42_011742</name>
</gene>
<protein>
    <submittedName>
        <fullName evidence="1">Uncharacterized protein</fullName>
    </submittedName>
</protein>
<keyword evidence="2" id="KW-1185">Reference proteome</keyword>